<accession>A0A6J2YNH2</accession>
<evidence type="ECO:0000313" key="4">
    <source>
        <dbReference type="RefSeq" id="XP_030764774.1"/>
    </source>
</evidence>
<dbReference type="Proteomes" id="UP000504635">
    <property type="component" value="Unplaced"/>
</dbReference>
<keyword evidence="1" id="KW-0175">Coiled coil</keyword>
<reference evidence="4" key="1">
    <citation type="submission" date="2025-08" db="UniProtKB">
        <authorList>
            <consortium name="RefSeq"/>
        </authorList>
    </citation>
    <scope>IDENTIFICATION</scope>
    <source>
        <tissue evidence="4">Gonads</tissue>
    </source>
</reference>
<proteinExistence type="predicted"/>
<dbReference type="RefSeq" id="XP_030764774.1">
    <property type="nucleotide sequence ID" value="XM_030908914.1"/>
</dbReference>
<feature type="chain" id="PRO_5027049088" evidence="2">
    <location>
        <begin position="21"/>
        <end position="239"/>
    </location>
</feature>
<dbReference type="GeneID" id="115889014"/>
<keyword evidence="2" id="KW-0732">Signal</keyword>
<name>A0A6J2YNH2_SITOR</name>
<organism evidence="3 4">
    <name type="scientific">Sitophilus oryzae</name>
    <name type="common">Rice weevil</name>
    <name type="synonym">Curculio oryzae</name>
    <dbReference type="NCBI Taxonomy" id="7048"/>
    <lineage>
        <taxon>Eukaryota</taxon>
        <taxon>Metazoa</taxon>
        <taxon>Ecdysozoa</taxon>
        <taxon>Arthropoda</taxon>
        <taxon>Hexapoda</taxon>
        <taxon>Insecta</taxon>
        <taxon>Pterygota</taxon>
        <taxon>Neoptera</taxon>
        <taxon>Endopterygota</taxon>
        <taxon>Coleoptera</taxon>
        <taxon>Polyphaga</taxon>
        <taxon>Cucujiformia</taxon>
        <taxon>Curculionidae</taxon>
        <taxon>Dryophthorinae</taxon>
        <taxon>Sitophilus</taxon>
    </lineage>
</organism>
<dbReference type="AlphaFoldDB" id="A0A6J2YNH2"/>
<gene>
    <name evidence="4" type="primary">LOC115889014</name>
</gene>
<keyword evidence="3" id="KW-1185">Reference proteome</keyword>
<evidence type="ECO:0000256" key="1">
    <source>
        <dbReference type="SAM" id="Coils"/>
    </source>
</evidence>
<evidence type="ECO:0000313" key="3">
    <source>
        <dbReference type="Proteomes" id="UP000504635"/>
    </source>
</evidence>
<protein>
    <submittedName>
        <fullName evidence="4">Uncharacterized protein LOC115889014</fullName>
    </submittedName>
</protein>
<dbReference type="KEGG" id="soy:115889014"/>
<dbReference type="OrthoDB" id="10631512at2759"/>
<dbReference type="InParanoid" id="A0A6J2YNH2"/>
<feature type="coiled-coil region" evidence="1">
    <location>
        <begin position="33"/>
        <end position="97"/>
    </location>
</feature>
<evidence type="ECO:0000256" key="2">
    <source>
        <dbReference type="SAM" id="SignalP"/>
    </source>
</evidence>
<feature type="signal peptide" evidence="2">
    <location>
        <begin position="1"/>
        <end position="20"/>
    </location>
</feature>
<sequence>MASKTAFIVVLAFLALQVSGNKIPVNGVFDDAIEFAEELLGNVTNLAKEALEETEKVINDIIKDIDKIKQNGTDYAKQLVEEELKELNELIDLVKNNTDGVAKEVLQCIEDVENDISDLEVSAINATTICADNQVEAFLNDILPILDDIAAANSQLANQTAELEKCKNDFFVVDCLKAVAQNLFDVILKVPDEIQSDVEKAEEDLKTLVEQVVACTEDVLPDIEKKVSVLTEDFLKCIE</sequence>